<gene>
    <name evidence="1" type="ORF">SCARR_01913</name>
</gene>
<dbReference type="AlphaFoldDB" id="A0A6C2UIZ5"/>
<sequence>MKMTLREFIESPGVPSDDTYTGGIDEDLFFNCVRDETYLNRNLEASLFTRFRRKLYYDYGIGTIPLEPETFKHQFLFWGCIDRDSGLDSLPALFGHLSRVPESNRFIVMLNATDDTFTQLHAEMIPDSVKKVCAANCDVDHPKVQWYPLGRDGNNAEYFDVAPRKDKQQLAYCNFSLGTHPSRATVLDSVKNKEFVNVVEIDGHGLHSGYPMSNERFIDELNNHKFAVCPRGRGYDTLRMWDSLYLGVIPIVVREAQFHDHLTCLPILFLDSVDGYRELTREFLERKHAEMLHVEYDFSMLRESYWLRLFSEKAEALPI</sequence>
<organism evidence="1 2">
    <name type="scientific">Pontiella sulfatireligans</name>
    <dbReference type="NCBI Taxonomy" id="2750658"/>
    <lineage>
        <taxon>Bacteria</taxon>
        <taxon>Pseudomonadati</taxon>
        <taxon>Kiritimatiellota</taxon>
        <taxon>Kiritimatiellia</taxon>
        <taxon>Kiritimatiellales</taxon>
        <taxon>Pontiellaceae</taxon>
        <taxon>Pontiella</taxon>
    </lineage>
</organism>
<reference evidence="1 2" key="1">
    <citation type="submission" date="2019-04" db="EMBL/GenBank/DDBJ databases">
        <authorList>
            <person name="Van Vliet M D."/>
        </authorList>
    </citation>
    <scope>NUCLEOTIDE SEQUENCE [LARGE SCALE GENOMIC DNA]</scope>
    <source>
        <strain evidence="1 2">F21</strain>
    </source>
</reference>
<evidence type="ECO:0008006" key="3">
    <source>
        <dbReference type="Google" id="ProtNLM"/>
    </source>
</evidence>
<keyword evidence="2" id="KW-1185">Reference proteome</keyword>
<evidence type="ECO:0000313" key="2">
    <source>
        <dbReference type="Proteomes" id="UP000346198"/>
    </source>
</evidence>
<name>A0A6C2UIZ5_9BACT</name>
<dbReference type="RefSeq" id="WP_136061324.1">
    <property type="nucleotide sequence ID" value="NZ_CAAHFH010000001.1"/>
</dbReference>
<proteinExistence type="predicted"/>
<evidence type="ECO:0000313" key="1">
    <source>
        <dbReference type="EMBL" id="VGO19853.1"/>
    </source>
</evidence>
<dbReference type="EMBL" id="CAAHFH010000001">
    <property type="protein sequence ID" value="VGO19853.1"/>
    <property type="molecule type" value="Genomic_DNA"/>
</dbReference>
<accession>A0A6C2UIZ5</accession>
<dbReference type="Proteomes" id="UP000346198">
    <property type="component" value="Unassembled WGS sequence"/>
</dbReference>
<protein>
    <recommendedName>
        <fullName evidence="3">Exostosin GT47 domain-containing protein</fullName>
    </recommendedName>
</protein>